<evidence type="ECO:0000256" key="1">
    <source>
        <dbReference type="ARBA" id="ARBA00022741"/>
    </source>
</evidence>
<dbReference type="InterPro" id="IPR000719">
    <property type="entry name" value="Prot_kinase_dom"/>
</dbReference>
<dbReference type="Gene3D" id="1.10.510.10">
    <property type="entry name" value="Transferase(Phosphotransferase) domain 1"/>
    <property type="match status" value="1"/>
</dbReference>
<dbReference type="InterPro" id="IPR011009">
    <property type="entry name" value="Kinase-like_dom_sf"/>
</dbReference>
<dbReference type="AlphaFoldDB" id="A0AAD4HIE0"/>
<dbReference type="SUPFAM" id="SSF56112">
    <property type="entry name" value="Protein kinase-like (PK-like)"/>
    <property type="match status" value="1"/>
</dbReference>
<gene>
    <name evidence="4" type="ORF">F5891DRAFT_534672</name>
</gene>
<dbReference type="InterPro" id="IPR050198">
    <property type="entry name" value="Non-receptor_tyrosine_kinases"/>
</dbReference>
<name>A0AAD4HIE0_9AGAM</name>
<dbReference type="PANTHER" id="PTHR24418">
    <property type="entry name" value="TYROSINE-PROTEIN KINASE"/>
    <property type="match status" value="1"/>
</dbReference>
<evidence type="ECO:0000259" key="3">
    <source>
        <dbReference type="PROSITE" id="PS50011"/>
    </source>
</evidence>
<comment type="caution">
    <text evidence="4">The sequence shown here is derived from an EMBL/GenBank/DDBJ whole genome shotgun (WGS) entry which is preliminary data.</text>
</comment>
<keyword evidence="4" id="KW-0418">Kinase</keyword>
<dbReference type="RefSeq" id="XP_041222887.1">
    <property type="nucleotide sequence ID" value="XM_041372144.1"/>
</dbReference>
<feature type="domain" description="Protein kinase" evidence="3">
    <location>
        <begin position="52"/>
        <end position="189"/>
    </location>
</feature>
<proteinExistence type="predicted"/>
<dbReference type="InterPro" id="IPR001245">
    <property type="entry name" value="Ser-Thr/Tyr_kinase_cat_dom"/>
</dbReference>
<dbReference type="Pfam" id="PF07714">
    <property type="entry name" value="PK_Tyr_Ser-Thr"/>
    <property type="match status" value="1"/>
</dbReference>
<dbReference type="PROSITE" id="PS50011">
    <property type="entry name" value="PROTEIN_KINASE_DOM"/>
    <property type="match status" value="1"/>
</dbReference>
<evidence type="ECO:0000313" key="5">
    <source>
        <dbReference type="Proteomes" id="UP001195769"/>
    </source>
</evidence>
<sequence length="189" mass="21013">MNTLSAWIFSLSVLPKKWRKVQPETETSGATHLDVNSNDNERPVDLTMKVMKELAYATAQGSFGDVWKCVFSDKDSNVEVAVKCVRIEIQDDSFKKIVSERLMDDFCKWKLLRHDNILSLYGIAYGFGPVPAIVFPWMTNGSLSTYLGKNYDSLSGAHKFSLLADVAAGLQYLHSKGVVHADLTGSNVC</sequence>
<keyword evidence="1" id="KW-0547">Nucleotide-binding</keyword>
<evidence type="ECO:0000313" key="4">
    <source>
        <dbReference type="EMBL" id="KAG1897311.1"/>
    </source>
</evidence>
<dbReference type="GeneID" id="64666442"/>
<dbReference type="GO" id="GO:0004672">
    <property type="term" value="F:protein kinase activity"/>
    <property type="evidence" value="ECO:0007669"/>
    <property type="project" value="InterPro"/>
</dbReference>
<keyword evidence="5" id="KW-1185">Reference proteome</keyword>
<organism evidence="4 5">
    <name type="scientific">Suillus fuscotomentosus</name>
    <dbReference type="NCBI Taxonomy" id="1912939"/>
    <lineage>
        <taxon>Eukaryota</taxon>
        <taxon>Fungi</taxon>
        <taxon>Dikarya</taxon>
        <taxon>Basidiomycota</taxon>
        <taxon>Agaricomycotina</taxon>
        <taxon>Agaricomycetes</taxon>
        <taxon>Agaricomycetidae</taxon>
        <taxon>Boletales</taxon>
        <taxon>Suillineae</taxon>
        <taxon>Suillaceae</taxon>
        <taxon>Suillus</taxon>
    </lineage>
</organism>
<keyword evidence="4" id="KW-0808">Transferase</keyword>
<dbReference type="Proteomes" id="UP001195769">
    <property type="component" value="Unassembled WGS sequence"/>
</dbReference>
<dbReference type="GO" id="GO:0005524">
    <property type="term" value="F:ATP binding"/>
    <property type="evidence" value="ECO:0007669"/>
    <property type="project" value="UniProtKB-KW"/>
</dbReference>
<reference evidence="4" key="1">
    <citation type="journal article" date="2020" name="New Phytol.">
        <title>Comparative genomics reveals dynamic genome evolution in host specialist ectomycorrhizal fungi.</title>
        <authorList>
            <person name="Lofgren L.A."/>
            <person name="Nguyen N.H."/>
            <person name="Vilgalys R."/>
            <person name="Ruytinx J."/>
            <person name="Liao H.L."/>
            <person name="Branco S."/>
            <person name="Kuo A."/>
            <person name="LaButti K."/>
            <person name="Lipzen A."/>
            <person name="Andreopoulos W."/>
            <person name="Pangilinan J."/>
            <person name="Riley R."/>
            <person name="Hundley H."/>
            <person name="Na H."/>
            <person name="Barry K."/>
            <person name="Grigoriev I.V."/>
            <person name="Stajich J.E."/>
            <person name="Kennedy P.G."/>
        </authorList>
    </citation>
    <scope>NUCLEOTIDE SEQUENCE</scope>
    <source>
        <strain evidence="4">FC203</strain>
    </source>
</reference>
<accession>A0AAD4HIE0</accession>
<evidence type="ECO:0000256" key="2">
    <source>
        <dbReference type="ARBA" id="ARBA00022840"/>
    </source>
</evidence>
<protein>
    <submittedName>
        <fullName evidence="4">Kinase-like domain-containing protein</fullName>
    </submittedName>
</protein>
<dbReference type="EMBL" id="JABBWK010000047">
    <property type="protein sequence ID" value="KAG1897311.1"/>
    <property type="molecule type" value="Genomic_DNA"/>
</dbReference>
<keyword evidence="2" id="KW-0067">ATP-binding</keyword>